<feature type="transmembrane region" description="Helical" evidence="1">
    <location>
        <begin position="196"/>
        <end position="217"/>
    </location>
</feature>
<evidence type="ECO:0000256" key="1">
    <source>
        <dbReference type="SAM" id="Phobius"/>
    </source>
</evidence>
<sequence>MSLRPLTPRAAPAGPLAGLSRFMGGFRWAFMPLGLLSLIAVGVHAATDTVDDRLLTLVDGLDAAFDQWVGGSPWTEGWVDLLSLERRTQLARGLALAWELAVDLVLALPALGYRETRPPSEEEEPWRRYLPPREGKPGWRALFARALRQPTTVRWVRPLATAAVVLAGACSVARLVQGTVYLSWRELFGEGAADVAARGLALAALGGILATLGWRAVLRNLQHADAASQAQVRSRWQALSYGLVGSALAVPLALAAVWDAAPVLSFLR</sequence>
<gene>
    <name evidence="2" type="ORF">SAMN05443639_102227</name>
</gene>
<dbReference type="EMBL" id="FOIJ01000002">
    <property type="protein sequence ID" value="SET22372.1"/>
    <property type="molecule type" value="Genomic_DNA"/>
</dbReference>
<keyword evidence="1" id="KW-0812">Transmembrane</keyword>
<accession>A0A1I0CRR8</accession>
<feature type="transmembrane region" description="Helical" evidence="1">
    <location>
        <begin position="155"/>
        <end position="176"/>
    </location>
</feature>
<dbReference type="RefSeq" id="WP_093516363.1">
    <property type="nucleotide sequence ID" value="NZ_FOIJ01000002.1"/>
</dbReference>
<name>A0A1I0CRR8_9BACT</name>
<evidence type="ECO:0000313" key="2">
    <source>
        <dbReference type="EMBL" id="SET22372.1"/>
    </source>
</evidence>
<keyword evidence="1" id="KW-0472">Membrane</keyword>
<keyword evidence="1" id="KW-1133">Transmembrane helix</keyword>
<dbReference type="Proteomes" id="UP000199181">
    <property type="component" value="Unassembled WGS sequence"/>
</dbReference>
<evidence type="ECO:0000313" key="3">
    <source>
        <dbReference type="Proteomes" id="UP000199181"/>
    </source>
</evidence>
<reference evidence="3" key="1">
    <citation type="submission" date="2016-10" db="EMBL/GenBank/DDBJ databases">
        <authorList>
            <person name="Varghese N."/>
            <person name="Submissions S."/>
        </authorList>
    </citation>
    <scope>NUCLEOTIDE SEQUENCE [LARGE SCALE GENOMIC DNA]</scope>
    <source>
        <strain evidence="3">DSM 16858</strain>
    </source>
</reference>
<organism evidence="2 3">
    <name type="scientific">Stigmatella erecta</name>
    <dbReference type="NCBI Taxonomy" id="83460"/>
    <lineage>
        <taxon>Bacteria</taxon>
        <taxon>Pseudomonadati</taxon>
        <taxon>Myxococcota</taxon>
        <taxon>Myxococcia</taxon>
        <taxon>Myxococcales</taxon>
        <taxon>Cystobacterineae</taxon>
        <taxon>Archangiaceae</taxon>
        <taxon>Stigmatella</taxon>
    </lineage>
</organism>
<feature type="transmembrane region" description="Helical" evidence="1">
    <location>
        <begin position="238"/>
        <end position="258"/>
    </location>
</feature>
<keyword evidence="3" id="KW-1185">Reference proteome</keyword>
<proteinExistence type="predicted"/>
<protein>
    <submittedName>
        <fullName evidence="2">Uncharacterized protein</fullName>
    </submittedName>
</protein>
<dbReference type="AlphaFoldDB" id="A0A1I0CRR8"/>